<evidence type="ECO:0000313" key="2">
    <source>
        <dbReference type="EMBL" id="KAL2488968.1"/>
    </source>
</evidence>
<dbReference type="Proteomes" id="UP001604277">
    <property type="component" value="Unassembled WGS sequence"/>
</dbReference>
<feature type="region of interest" description="Disordered" evidence="1">
    <location>
        <begin position="1"/>
        <end position="24"/>
    </location>
</feature>
<gene>
    <name evidence="2" type="ORF">Fot_42260</name>
</gene>
<dbReference type="AlphaFoldDB" id="A0ABD1RKP5"/>
<proteinExistence type="predicted"/>
<evidence type="ECO:0000256" key="1">
    <source>
        <dbReference type="SAM" id="MobiDB-lite"/>
    </source>
</evidence>
<dbReference type="PANTHER" id="PTHR33738">
    <property type="entry name" value="EMB|CAB82975.1"/>
    <property type="match status" value="1"/>
</dbReference>
<dbReference type="PANTHER" id="PTHR33738:SF8">
    <property type="entry name" value="OS05G0454500 PROTEIN"/>
    <property type="match status" value="1"/>
</dbReference>
<name>A0ABD1RKP5_9LAMI</name>
<comment type="caution">
    <text evidence="2">The sequence shown here is derived from an EMBL/GenBank/DDBJ whole genome shotgun (WGS) entry which is preliminary data.</text>
</comment>
<reference evidence="3" key="1">
    <citation type="submission" date="2024-07" db="EMBL/GenBank/DDBJ databases">
        <title>Two chromosome-level genome assemblies of Korean endemic species Abeliophyllum distichum and Forsythia ovata (Oleaceae).</title>
        <authorList>
            <person name="Jang H."/>
        </authorList>
    </citation>
    <scope>NUCLEOTIDE SEQUENCE [LARGE SCALE GENOMIC DNA]</scope>
</reference>
<evidence type="ECO:0000313" key="3">
    <source>
        <dbReference type="Proteomes" id="UP001604277"/>
    </source>
</evidence>
<feature type="region of interest" description="Disordered" evidence="1">
    <location>
        <begin position="118"/>
        <end position="143"/>
    </location>
</feature>
<keyword evidence="3" id="KW-1185">Reference proteome</keyword>
<sequence>MENKKRVGSSSSFTDDLFGAKESSPSSAGIFSSIFQPPSSVGAKNCSSPELIRAMQNQLYESQTQNSEIHGNMIKNKETVTNCVSNKERSSIFQERAEPCPLSSSIYYGGQEDMYYQSSSAQKSASYPNYKKDDPSGNNSHGASRGNWWQGSLYY</sequence>
<accession>A0ABD1RKP5</accession>
<feature type="compositionally biased region" description="Low complexity" evidence="1">
    <location>
        <begin position="118"/>
        <end position="127"/>
    </location>
</feature>
<organism evidence="2 3">
    <name type="scientific">Forsythia ovata</name>
    <dbReference type="NCBI Taxonomy" id="205694"/>
    <lineage>
        <taxon>Eukaryota</taxon>
        <taxon>Viridiplantae</taxon>
        <taxon>Streptophyta</taxon>
        <taxon>Embryophyta</taxon>
        <taxon>Tracheophyta</taxon>
        <taxon>Spermatophyta</taxon>
        <taxon>Magnoliopsida</taxon>
        <taxon>eudicotyledons</taxon>
        <taxon>Gunneridae</taxon>
        <taxon>Pentapetalae</taxon>
        <taxon>asterids</taxon>
        <taxon>lamiids</taxon>
        <taxon>Lamiales</taxon>
        <taxon>Oleaceae</taxon>
        <taxon>Forsythieae</taxon>
        <taxon>Forsythia</taxon>
    </lineage>
</organism>
<protein>
    <submittedName>
        <fullName evidence="2">Encodes a protein involved in salt tolerance</fullName>
    </submittedName>
</protein>
<dbReference type="EMBL" id="JBFOLJ010000012">
    <property type="protein sequence ID" value="KAL2488968.1"/>
    <property type="molecule type" value="Genomic_DNA"/>
</dbReference>